<dbReference type="PANTHER" id="PTHR10584">
    <property type="entry name" value="SUGAR KINASE"/>
    <property type="match status" value="1"/>
</dbReference>
<keyword evidence="2 4" id="KW-0808">Transferase</keyword>
<dbReference type="EMBL" id="MGAQ01000010">
    <property type="protein sequence ID" value="OGK50948.1"/>
    <property type="molecule type" value="Genomic_DNA"/>
</dbReference>
<feature type="domain" description="Carbohydrate kinase PfkB" evidence="5">
    <location>
        <begin position="37"/>
        <end position="301"/>
    </location>
</feature>
<organism evidence="6 7">
    <name type="scientific">Candidatus Roizmanbacteria bacterium RIFCSPLOWO2_01_FULL_40_42</name>
    <dbReference type="NCBI Taxonomy" id="1802066"/>
    <lineage>
        <taxon>Bacteria</taxon>
        <taxon>Candidatus Roizmaniibacteriota</taxon>
    </lineage>
</organism>
<comment type="similarity">
    <text evidence="1 4">Belongs to the carbohydrate kinase PfkB family.</text>
</comment>
<gene>
    <name evidence="6" type="ORF">A3B50_01590</name>
</gene>
<proteinExistence type="inferred from homology"/>
<dbReference type="InterPro" id="IPR029056">
    <property type="entry name" value="Ribokinase-like"/>
</dbReference>
<evidence type="ECO:0000256" key="3">
    <source>
        <dbReference type="ARBA" id="ARBA00022777"/>
    </source>
</evidence>
<comment type="caution">
    <text evidence="6">The sequence shown here is derived from an EMBL/GenBank/DDBJ whole genome shotgun (WGS) entry which is preliminary data.</text>
</comment>
<reference evidence="6 7" key="1">
    <citation type="journal article" date="2016" name="Nat. Commun.">
        <title>Thousands of microbial genomes shed light on interconnected biogeochemical processes in an aquifer system.</title>
        <authorList>
            <person name="Anantharaman K."/>
            <person name="Brown C.T."/>
            <person name="Hug L.A."/>
            <person name="Sharon I."/>
            <person name="Castelle C.J."/>
            <person name="Probst A.J."/>
            <person name="Thomas B.C."/>
            <person name="Singh A."/>
            <person name="Wilkins M.J."/>
            <person name="Karaoz U."/>
            <person name="Brodie E.L."/>
            <person name="Williams K.H."/>
            <person name="Hubbard S.S."/>
            <person name="Banfield J.F."/>
        </authorList>
    </citation>
    <scope>NUCLEOTIDE SEQUENCE [LARGE SCALE GENOMIC DNA]</scope>
</reference>
<evidence type="ECO:0000256" key="1">
    <source>
        <dbReference type="ARBA" id="ARBA00010688"/>
    </source>
</evidence>
<dbReference type="Proteomes" id="UP000178558">
    <property type="component" value="Unassembled WGS sequence"/>
</dbReference>
<accession>A0A1F7J5S7</accession>
<dbReference type="SUPFAM" id="SSF53613">
    <property type="entry name" value="Ribokinase-like"/>
    <property type="match status" value="1"/>
</dbReference>
<dbReference type="InterPro" id="IPR002139">
    <property type="entry name" value="Ribo/fructo_kinase"/>
</dbReference>
<dbReference type="GO" id="GO:0016301">
    <property type="term" value="F:kinase activity"/>
    <property type="evidence" value="ECO:0007669"/>
    <property type="project" value="UniProtKB-KW"/>
</dbReference>
<evidence type="ECO:0000313" key="7">
    <source>
        <dbReference type="Proteomes" id="UP000178558"/>
    </source>
</evidence>
<evidence type="ECO:0000256" key="2">
    <source>
        <dbReference type="ARBA" id="ARBA00022679"/>
    </source>
</evidence>
<dbReference type="PRINTS" id="PR00990">
    <property type="entry name" value="RIBOKINASE"/>
</dbReference>
<dbReference type="Pfam" id="PF00294">
    <property type="entry name" value="PfkB"/>
    <property type="match status" value="1"/>
</dbReference>
<dbReference type="GO" id="GO:0006796">
    <property type="term" value="P:phosphate-containing compound metabolic process"/>
    <property type="evidence" value="ECO:0007669"/>
    <property type="project" value="UniProtKB-ARBA"/>
</dbReference>
<keyword evidence="3 4" id="KW-0418">Kinase</keyword>
<dbReference type="AlphaFoldDB" id="A0A1F7J5S7"/>
<dbReference type="InterPro" id="IPR011611">
    <property type="entry name" value="PfkB_dom"/>
</dbReference>
<evidence type="ECO:0000256" key="4">
    <source>
        <dbReference type="RuleBase" id="RU003704"/>
    </source>
</evidence>
<name>A0A1F7J5S7_9BACT</name>
<evidence type="ECO:0000313" key="6">
    <source>
        <dbReference type="EMBL" id="OGK50948.1"/>
    </source>
</evidence>
<dbReference type="Gene3D" id="3.40.1190.20">
    <property type="match status" value="1"/>
</dbReference>
<sequence>MTDLLTVGRIGIDLFYKGDSINTSERDLRLTLGQKYFVSELHEGIGGGGANVAAAAVRNGISAGVLGLVGNNPFKPIILDKMKDLGISTEYCQITKDYLNISSIFVMANGERTIVDYEAVNKGDFIGESKYPLLEQTKAVYLASLPDISLSERVNFLKYAKSKGKFVVVNLGVRDHQKHSDEYLTLLENADMLIMNKTEFGKLSEKPETEIDLEKPISSHLPTLTSKIIVITDGGRGSYGYIQESVLFQPAIPVDRVIDTTGAGDAYTGALLAEYLKSKDLKKAMEKGSQHASVIISKVGAN</sequence>
<dbReference type="PROSITE" id="PS00584">
    <property type="entry name" value="PFKB_KINASES_2"/>
    <property type="match status" value="1"/>
</dbReference>
<protein>
    <recommendedName>
        <fullName evidence="5">Carbohydrate kinase PfkB domain-containing protein</fullName>
    </recommendedName>
</protein>
<dbReference type="PANTHER" id="PTHR10584:SF166">
    <property type="entry name" value="RIBOKINASE"/>
    <property type="match status" value="1"/>
</dbReference>
<evidence type="ECO:0000259" key="5">
    <source>
        <dbReference type="Pfam" id="PF00294"/>
    </source>
</evidence>
<dbReference type="InterPro" id="IPR002173">
    <property type="entry name" value="Carboh/pur_kinase_PfkB_CS"/>
</dbReference>